<evidence type="ECO:0000256" key="3">
    <source>
        <dbReference type="ARBA" id="ARBA00022827"/>
    </source>
</evidence>
<name>A0A194XFA3_MOLSC</name>
<evidence type="ECO:0000313" key="7">
    <source>
        <dbReference type="EMBL" id="KUJ18814.1"/>
    </source>
</evidence>
<proteinExistence type="predicted"/>
<dbReference type="InParanoid" id="A0A194XFA3"/>
<reference evidence="7 8" key="1">
    <citation type="submission" date="2015-10" db="EMBL/GenBank/DDBJ databases">
        <title>Full genome of DAOMC 229536 Phialocephala scopiformis, a fungal endophyte of spruce producing the potent anti-insectan compound rugulosin.</title>
        <authorList>
            <consortium name="DOE Joint Genome Institute"/>
            <person name="Walker A.K."/>
            <person name="Frasz S.L."/>
            <person name="Seifert K.A."/>
            <person name="Miller J.D."/>
            <person name="Mondo S.J."/>
            <person name="Labutti K."/>
            <person name="Lipzen A."/>
            <person name="Dockter R."/>
            <person name="Kennedy M."/>
            <person name="Grigoriev I.V."/>
            <person name="Spatafora J.W."/>
        </authorList>
    </citation>
    <scope>NUCLEOTIDE SEQUENCE [LARGE SCALE GENOMIC DNA]</scope>
    <source>
        <strain evidence="7 8">CBS 120377</strain>
    </source>
</reference>
<evidence type="ECO:0000256" key="1">
    <source>
        <dbReference type="ARBA" id="ARBA00001974"/>
    </source>
</evidence>
<accession>A0A194XFA3</accession>
<dbReference type="Proteomes" id="UP000070700">
    <property type="component" value="Unassembled WGS sequence"/>
</dbReference>
<keyword evidence="2" id="KW-0285">Flavoprotein</keyword>
<evidence type="ECO:0000313" key="8">
    <source>
        <dbReference type="Proteomes" id="UP000070700"/>
    </source>
</evidence>
<dbReference type="RefSeq" id="XP_018073169.1">
    <property type="nucleotide sequence ID" value="XM_018208014.1"/>
</dbReference>
<evidence type="ECO:0000256" key="2">
    <source>
        <dbReference type="ARBA" id="ARBA00022630"/>
    </source>
</evidence>
<comment type="cofactor">
    <cofactor evidence="1">
        <name>FAD</name>
        <dbReference type="ChEBI" id="CHEBI:57692"/>
    </cofactor>
</comment>
<feature type="domain" description="FAD-binding" evidence="6">
    <location>
        <begin position="6"/>
        <end position="360"/>
    </location>
</feature>
<keyword evidence="5" id="KW-0503">Monooxygenase</keyword>
<sequence length="401" mass="44637">MAEDLHILIIGAGITGLLIAQGLKLAGIKHTIFESEITQGIRTREWNLGVHNADQDLRSLLPSNLYSRLREAYSDPHHVAGTQEKTPMYNSATGELLHAIPRPDTINVSRKRLRRLCSEGIDVQYGKMFTGASFEEGGVVAHFMGGESVKGDLLVGADGTRSLVREVLLGAEKATRVLCELEVITAIARYRDPEVARRVRSGHPEVCFGYHPEGMFNMIAISNVPNPEDPTTWEFYVANSVLEKSPGNIGNEEIMAQVKSKCQYLAEPFKSSFMEISEDAKLFNDKLYYWAPQPWDNHGGRITLAGDSAHPMPPYRGQGLAQSIRDVANLVKALKSLKESRAKSELPGLIKEYEEEMIKRGGAEVEMSIRSMNMVHDWEKLMQSPLMKIGGQKIYEAPKTE</sequence>
<dbReference type="PRINTS" id="PR00420">
    <property type="entry name" value="RNGMNOXGNASE"/>
</dbReference>
<dbReference type="InterPro" id="IPR002938">
    <property type="entry name" value="FAD-bd"/>
</dbReference>
<dbReference type="GO" id="GO:0004497">
    <property type="term" value="F:monooxygenase activity"/>
    <property type="evidence" value="ECO:0007669"/>
    <property type="project" value="UniProtKB-KW"/>
</dbReference>
<dbReference type="GeneID" id="28817740"/>
<dbReference type="InterPro" id="IPR036188">
    <property type="entry name" value="FAD/NAD-bd_sf"/>
</dbReference>
<keyword evidence="3" id="KW-0274">FAD</keyword>
<dbReference type="KEGG" id="psco:LY89DRAFT_505460"/>
<gene>
    <name evidence="7" type="ORF">LY89DRAFT_505460</name>
</gene>
<dbReference type="PANTHER" id="PTHR47178:SF2">
    <property type="entry name" value="FAD-BINDING DOMAIN-CONTAINING PROTEIN"/>
    <property type="match status" value="1"/>
</dbReference>
<organism evidence="7 8">
    <name type="scientific">Mollisia scopiformis</name>
    <name type="common">Conifer needle endophyte fungus</name>
    <name type="synonym">Phialocephala scopiformis</name>
    <dbReference type="NCBI Taxonomy" id="149040"/>
    <lineage>
        <taxon>Eukaryota</taxon>
        <taxon>Fungi</taxon>
        <taxon>Dikarya</taxon>
        <taxon>Ascomycota</taxon>
        <taxon>Pezizomycotina</taxon>
        <taxon>Leotiomycetes</taxon>
        <taxon>Helotiales</taxon>
        <taxon>Mollisiaceae</taxon>
        <taxon>Mollisia</taxon>
    </lineage>
</organism>
<protein>
    <submittedName>
        <fullName evidence="7">FAD/NAD(P)-binding domain-containing protein</fullName>
    </submittedName>
</protein>
<dbReference type="PANTHER" id="PTHR47178">
    <property type="entry name" value="MONOOXYGENASE, FAD-BINDING"/>
    <property type="match status" value="1"/>
</dbReference>
<dbReference type="Pfam" id="PF01494">
    <property type="entry name" value="FAD_binding_3"/>
    <property type="match status" value="1"/>
</dbReference>
<evidence type="ECO:0000256" key="5">
    <source>
        <dbReference type="ARBA" id="ARBA00023033"/>
    </source>
</evidence>
<dbReference type="SUPFAM" id="SSF51905">
    <property type="entry name" value="FAD/NAD(P)-binding domain"/>
    <property type="match status" value="1"/>
</dbReference>
<dbReference type="AlphaFoldDB" id="A0A194XFA3"/>
<keyword evidence="4" id="KW-0560">Oxidoreductase</keyword>
<dbReference type="OrthoDB" id="47494at2759"/>
<evidence type="ECO:0000259" key="6">
    <source>
        <dbReference type="Pfam" id="PF01494"/>
    </source>
</evidence>
<dbReference type="GO" id="GO:0071949">
    <property type="term" value="F:FAD binding"/>
    <property type="evidence" value="ECO:0007669"/>
    <property type="project" value="InterPro"/>
</dbReference>
<dbReference type="Gene3D" id="3.50.50.60">
    <property type="entry name" value="FAD/NAD(P)-binding domain"/>
    <property type="match status" value="1"/>
</dbReference>
<keyword evidence="8" id="KW-1185">Reference proteome</keyword>
<evidence type="ECO:0000256" key="4">
    <source>
        <dbReference type="ARBA" id="ARBA00023002"/>
    </source>
</evidence>
<dbReference type="EMBL" id="KQ947412">
    <property type="protein sequence ID" value="KUJ18814.1"/>
    <property type="molecule type" value="Genomic_DNA"/>
</dbReference>